<protein>
    <submittedName>
        <fullName evidence="1">Uncharacterized protein</fullName>
    </submittedName>
</protein>
<dbReference type="EMBL" id="OZ034813">
    <property type="protein sequence ID" value="CAL1356474.1"/>
    <property type="molecule type" value="Genomic_DNA"/>
</dbReference>
<evidence type="ECO:0000313" key="1">
    <source>
        <dbReference type="EMBL" id="CAL1356474.1"/>
    </source>
</evidence>
<evidence type="ECO:0000313" key="2">
    <source>
        <dbReference type="Proteomes" id="UP001497516"/>
    </source>
</evidence>
<organism evidence="1 2">
    <name type="scientific">Linum trigynum</name>
    <dbReference type="NCBI Taxonomy" id="586398"/>
    <lineage>
        <taxon>Eukaryota</taxon>
        <taxon>Viridiplantae</taxon>
        <taxon>Streptophyta</taxon>
        <taxon>Embryophyta</taxon>
        <taxon>Tracheophyta</taxon>
        <taxon>Spermatophyta</taxon>
        <taxon>Magnoliopsida</taxon>
        <taxon>eudicotyledons</taxon>
        <taxon>Gunneridae</taxon>
        <taxon>Pentapetalae</taxon>
        <taxon>rosids</taxon>
        <taxon>fabids</taxon>
        <taxon>Malpighiales</taxon>
        <taxon>Linaceae</taxon>
        <taxon>Linum</taxon>
    </lineage>
</organism>
<accession>A0AAV2CKD0</accession>
<dbReference type="Proteomes" id="UP001497516">
    <property type="component" value="Chromosome 1"/>
</dbReference>
<keyword evidence="2" id="KW-1185">Reference proteome</keyword>
<reference evidence="1 2" key="1">
    <citation type="submission" date="2024-04" db="EMBL/GenBank/DDBJ databases">
        <authorList>
            <person name="Fracassetti M."/>
        </authorList>
    </citation>
    <scope>NUCLEOTIDE SEQUENCE [LARGE SCALE GENOMIC DNA]</scope>
</reference>
<gene>
    <name evidence="1" type="ORF">LTRI10_LOCUS4179</name>
</gene>
<sequence length="108" mass="12001">MRRLLFYLFRSKHYVAIPSLADSPPVASDVAVSPIASNAPCAHHFLTIITFVKDRIILAAAPLCWTPKSQQSLTALSNLTCVAAAWFRFLLLKGTQPLPFSYLIFRVP</sequence>
<dbReference type="AlphaFoldDB" id="A0AAV2CKD0"/>
<name>A0AAV2CKD0_9ROSI</name>
<proteinExistence type="predicted"/>